<feature type="region of interest" description="Disordered" evidence="1">
    <location>
        <begin position="392"/>
        <end position="427"/>
    </location>
</feature>
<evidence type="ECO:0000259" key="2">
    <source>
        <dbReference type="Pfam" id="PF00557"/>
    </source>
</evidence>
<proteinExistence type="predicted"/>
<name>A0ABD5QQ04_9EURY</name>
<feature type="region of interest" description="Disordered" evidence="1">
    <location>
        <begin position="1"/>
        <end position="40"/>
    </location>
</feature>
<dbReference type="EMBL" id="JBHSKV010000008">
    <property type="protein sequence ID" value="MFC5134257.1"/>
    <property type="molecule type" value="Genomic_DNA"/>
</dbReference>
<sequence length="479" mass="49115">MSGGDERSAAPGHGGDGDGRPNDPDRGGDDPELGPLRTDLSPVVGAVAEADAAGFVAVGDRLDADLRYLTRVGEPDGTYGVVVIAESGSSAARATLLAPASAGEAAERGFVDAARIDAPHTDAAFHDGVLRTVRTDRAGVPVGVRAAAVLDEHGSGDAVDDRRVLVPRSVPHDAAVYLERAGYDPASTPIVTDSRAVKTSDEVDRIRRAQRAAAAGMARAETMLARSDSSRSDPAGGSMEPGGSGSEEDGRPVLRFEDEPLTIERLRRAVNATLAARGVRDAGNTRIAAGRDAADSPRWGGPGGPAALDRNAGIRAGETVVIDLAPRGPDGYHGALTRTFVVDGDGGWERRAYVAVEAALEAALAEVEPGAPATTVHGEAAAELAAYGFDPNASPGEPGFTHDAGHGVGLSRSEPPSLPGGSDLRPGHVLAVEPGVYDPATGGVRLGDVVVVREDGYELLTAYPFGTVPVDRERSAGDR</sequence>
<dbReference type="InterPro" id="IPR036005">
    <property type="entry name" value="Creatinase/aminopeptidase-like"/>
</dbReference>
<dbReference type="Gene3D" id="3.90.230.10">
    <property type="entry name" value="Creatinase/methionine aminopeptidase superfamily"/>
    <property type="match status" value="1"/>
</dbReference>
<feature type="compositionally biased region" description="Basic and acidic residues" evidence="1">
    <location>
        <begin position="15"/>
        <end position="29"/>
    </location>
</feature>
<organism evidence="3 4">
    <name type="scientific">Halorubrum glutamatedens</name>
    <dbReference type="NCBI Taxonomy" id="2707018"/>
    <lineage>
        <taxon>Archaea</taxon>
        <taxon>Methanobacteriati</taxon>
        <taxon>Methanobacteriota</taxon>
        <taxon>Stenosarchaea group</taxon>
        <taxon>Halobacteria</taxon>
        <taxon>Halobacteriales</taxon>
        <taxon>Haloferacaceae</taxon>
        <taxon>Halorubrum</taxon>
    </lineage>
</organism>
<dbReference type="PANTHER" id="PTHR46112:SF2">
    <property type="entry name" value="XAA-PRO AMINOPEPTIDASE P-RELATED"/>
    <property type="match status" value="1"/>
</dbReference>
<accession>A0ABD5QQ04</accession>
<feature type="region of interest" description="Disordered" evidence="1">
    <location>
        <begin position="214"/>
        <end position="253"/>
    </location>
</feature>
<evidence type="ECO:0000313" key="4">
    <source>
        <dbReference type="Proteomes" id="UP001596145"/>
    </source>
</evidence>
<dbReference type="CDD" id="cd01066">
    <property type="entry name" value="APP_MetAP"/>
    <property type="match status" value="1"/>
</dbReference>
<dbReference type="Pfam" id="PF00557">
    <property type="entry name" value="Peptidase_M24"/>
    <property type="match status" value="1"/>
</dbReference>
<keyword evidence="4" id="KW-1185">Reference proteome</keyword>
<gene>
    <name evidence="3" type="ORF">ACFPJA_05925</name>
</gene>
<dbReference type="RefSeq" id="WP_122105371.1">
    <property type="nucleotide sequence ID" value="NZ_JBHSKV010000008.1"/>
</dbReference>
<dbReference type="InterPro" id="IPR000994">
    <property type="entry name" value="Pept_M24"/>
</dbReference>
<reference evidence="3 4" key="1">
    <citation type="journal article" date="2019" name="Int. J. Syst. Evol. Microbiol.">
        <title>The Global Catalogue of Microorganisms (GCM) 10K type strain sequencing project: providing services to taxonomists for standard genome sequencing and annotation.</title>
        <authorList>
            <consortium name="The Broad Institute Genomics Platform"/>
            <consortium name="The Broad Institute Genome Sequencing Center for Infectious Disease"/>
            <person name="Wu L."/>
            <person name="Ma J."/>
        </authorList>
    </citation>
    <scope>NUCLEOTIDE SEQUENCE [LARGE SCALE GENOMIC DNA]</scope>
    <source>
        <strain evidence="3 4">CGMCC 1.16026</strain>
    </source>
</reference>
<protein>
    <submittedName>
        <fullName evidence="3">M24 family metallopeptidase</fullName>
    </submittedName>
</protein>
<dbReference type="InterPro" id="IPR050659">
    <property type="entry name" value="Peptidase_M24B"/>
</dbReference>
<evidence type="ECO:0000313" key="3">
    <source>
        <dbReference type="EMBL" id="MFC5134257.1"/>
    </source>
</evidence>
<feature type="domain" description="Peptidase M24" evidence="2">
    <location>
        <begin position="205"/>
        <end position="454"/>
    </location>
</feature>
<dbReference type="Proteomes" id="UP001596145">
    <property type="component" value="Unassembled WGS sequence"/>
</dbReference>
<evidence type="ECO:0000256" key="1">
    <source>
        <dbReference type="SAM" id="MobiDB-lite"/>
    </source>
</evidence>
<dbReference type="PANTHER" id="PTHR46112">
    <property type="entry name" value="AMINOPEPTIDASE"/>
    <property type="match status" value="1"/>
</dbReference>
<comment type="caution">
    <text evidence="3">The sequence shown here is derived from an EMBL/GenBank/DDBJ whole genome shotgun (WGS) entry which is preliminary data.</text>
</comment>
<dbReference type="AlphaFoldDB" id="A0ABD5QQ04"/>
<dbReference type="SUPFAM" id="SSF55920">
    <property type="entry name" value="Creatinase/aminopeptidase"/>
    <property type="match status" value="1"/>
</dbReference>